<evidence type="ECO:0000256" key="1">
    <source>
        <dbReference type="ARBA" id="ARBA00010582"/>
    </source>
</evidence>
<protein>
    <submittedName>
        <fullName evidence="4">Gibberellin-regulated protein 3</fullName>
    </submittedName>
</protein>
<organism evidence="4 5">
    <name type="scientific">Hibiscus syriacus</name>
    <name type="common">Rose of Sharon</name>
    <dbReference type="NCBI Taxonomy" id="106335"/>
    <lineage>
        <taxon>Eukaryota</taxon>
        <taxon>Viridiplantae</taxon>
        <taxon>Streptophyta</taxon>
        <taxon>Embryophyta</taxon>
        <taxon>Tracheophyta</taxon>
        <taxon>Spermatophyta</taxon>
        <taxon>Magnoliopsida</taxon>
        <taxon>eudicotyledons</taxon>
        <taxon>Gunneridae</taxon>
        <taxon>Pentapetalae</taxon>
        <taxon>rosids</taxon>
        <taxon>malvids</taxon>
        <taxon>Malvales</taxon>
        <taxon>Malvaceae</taxon>
        <taxon>Malvoideae</taxon>
        <taxon>Hibiscus</taxon>
    </lineage>
</organism>
<gene>
    <name evidence="4" type="ORF">F3Y22_tig00111088pilonHSYRG00224</name>
</gene>
<accession>A0A6A2Z211</accession>
<keyword evidence="2" id="KW-0939">Gibberellin signaling pathway</keyword>
<feature type="chain" id="PRO_5025383404" evidence="3">
    <location>
        <begin position="20"/>
        <end position="98"/>
    </location>
</feature>
<evidence type="ECO:0000313" key="5">
    <source>
        <dbReference type="Proteomes" id="UP000436088"/>
    </source>
</evidence>
<dbReference type="GO" id="GO:0009740">
    <property type="term" value="P:gibberellic acid mediated signaling pathway"/>
    <property type="evidence" value="ECO:0007669"/>
    <property type="project" value="UniProtKB-KW"/>
</dbReference>
<evidence type="ECO:0000256" key="2">
    <source>
        <dbReference type="ARBA" id="ARBA00022941"/>
    </source>
</evidence>
<evidence type="ECO:0000256" key="3">
    <source>
        <dbReference type="SAM" id="SignalP"/>
    </source>
</evidence>
<feature type="signal peptide" evidence="3">
    <location>
        <begin position="1"/>
        <end position="19"/>
    </location>
</feature>
<dbReference type="EMBL" id="VEPZ02001227">
    <property type="protein sequence ID" value="KAE8685961.1"/>
    <property type="molecule type" value="Genomic_DNA"/>
</dbReference>
<evidence type="ECO:0000313" key="4">
    <source>
        <dbReference type="EMBL" id="KAE8685961.1"/>
    </source>
</evidence>
<keyword evidence="3" id="KW-0732">Signal</keyword>
<name>A0A6A2Z211_HIBSY</name>
<comment type="similarity">
    <text evidence="1">Belongs to the GASA family.</text>
</comment>
<dbReference type="Pfam" id="PF02704">
    <property type="entry name" value="GASA"/>
    <property type="match status" value="1"/>
</dbReference>
<dbReference type="InterPro" id="IPR003854">
    <property type="entry name" value="GASA"/>
</dbReference>
<reference evidence="4" key="1">
    <citation type="submission" date="2019-09" db="EMBL/GenBank/DDBJ databases">
        <title>Draft genome information of white flower Hibiscus syriacus.</title>
        <authorList>
            <person name="Kim Y.-M."/>
        </authorList>
    </citation>
    <scope>NUCLEOTIDE SEQUENCE [LARGE SCALE GENOMIC DNA]</scope>
    <source>
        <strain evidence="4">YM2019G1</strain>
    </source>
</reference>
<sequence>MTVASLFLFYLLLLHFAQAEEPMSFDGAPSPSPMAQPIDCGVACEGRCRLSKRKNLCKRSCGSCCARCLCVPPGTAGNHQACPCYANLRTHNNVPKCP</sequence>
<dbReference type="Proteomes" id="UP000436088">
    <property type="component" value="Unassembled WGS sequence"/>
</dbReference>
<dbReference type="PANTHER" id="PTHR23201:SF45">
    <property type="entry name" value="SNAKIN-2-LIKE"/>
    <property type="match status" value="1"/>
</dbReference>
<dbReference type="PANTHER" id="PTHR23201">
    <property type="entry name" value="EXTENSIN, PROLINE-RICH PROTEIN"/>
    <property type="match status" value="1"/>
</dbReference>
<dbReference type="AlphaFoldDB" id="A0A6A2Z211"/>
<proteinExistence type="inferred from homology"/>
<comment type="caution">
    <text evidence="4">The sequence shown here is derived from an EMBL/GenBank/DDBJ whole genome shotgun (WGS) entry which is preliminary data.</text>
</comment>
<keyword evidence="5" id="KW-1185">Reference proteome</keyword>